<keyword evidence="2" id="KW-1185">Reference proteome</keyword>
<proteinExistence type="predicted"/>
<protein>
    <submittedName>
        <fullName evidence="1">WGS project CAEQ00000000 data, annotated contig 191</fullName>
    </submittedName>
</protein>
<dbReference type="EMBL" id="CAEQ01001365">
    <property type="protein sequence ID" value="CCD14047.1"/>
    <property type="molecule type" value="Genomic_DNA"/>
</dbReference>
<reference evidence="2" key="1">
    <citation type="submission" date="2011-07" db="EMBL/GenBank/DDBJ databases">
        <title>Divergent evolution of antigenic variation in African trypanosomes.</title>
        <authorList>
            <person name="Jackson A.P."/>
            <person name="Berry A."/>
            <person name="Allison H.C."/>
            <person name="Burton P."/>
            <person name="Anderson J."/>
            <person name="Aslett M."/>
            <person name="Brown R."/>
            <person name="Corton N."/>
            <person name="Harris D."/>
            <person name="Hauser H."/>
            <person name="Gamble J."/>
            <person name="Gilderthorp R."/>
            <person name="McQuillan J."/>
            <person name="Quail M.A."/>
            <person name="Sanders M."/>
            <person name="Van Tonder A."/>
            <person name="Ginger M.L."/>
            <person name="Donelson J.E."/>
            <person name="Field M.C."/>
            <person name="Barry J.D."/>
            <person name="Berriman M."/>
            <person name="Hertz-Fowler C."/>
        </authorList>
    </citation>
    <scope>NUCLEOTIDE SEQUENCE [LARGE SCALE GENOMIC DNA]</scope>
    <source>
        <strain evidence="2">IL3000</strain>
    </source>
</reference>
<dbReference type="OMA" id="WNAYLAC"/>
<dbReference type="VEuPathDB" id="TriTrypDB:TcIL3000_0_05030"/>
<comment type="caution">
    <text evidence="1">The sequence shown here is derived from an EMBL/GenBank/DDBJ whole genome shotgun (WGS) entry which is preliminary data.</text>
</comment>
<accession>F9W9Z2</accession>
<evidence type="ECO:0000313" key="2">
    <source>
        <dbReference type="Proteomes" id="UP000000702"/>
    </source>
</evidence>
<organism evidence="1 2">
    <name type="scientific">Trypanosoma congolense (strain IL3000)</name>
    <dbReference type="NCBI Taxonomy" id="1068625"/>
    <lineage>
        <taxon>Eukaryota</taxon>
        <taxon>Discoba</taxon>
        <taxon>Euglenozoa</taxon>
        <taxon>Kinetoplastea</taxon>
        <taxon>Metakinetoplastina</taxon>
        <taxon>Trypanosomatida</taxon>
        <taxon>Trypanosomatidae</taxon>
        <taxon>Trypanosoma</taxon>
        <taxon>Nannomonas</taxon>
    </lineage>
</organism>
<reference evidence="1 2" key="2">
    <citation type="journal article" date="2012" name="Proc. Natl. Acad. Sci. U.S.A.">
        <title>Antigenic diversity is generated by distinct evolutionary mechanisms in African trypanosome species.</title>
        <authorList>
            <person name="Jackson A.P."/>
            <person name="Berry A."/>
            <person name="Aslett M."/>
            <person name="Allison H.C."/>
            <person name="Burton P."/>
            <person name="Vavrova-Anderson J."/>
            <person name="Brown R."/>
            <person name="Browne H."/>
            <person name="Corton N."/>
            <person name="Hauser H."/>
            <person name="Gamble J."/>
            <person name="Gilderthorp R."/>
            <person name="Marcello L."/>
            <person name="McQuillan J."/>
            <person name="Otto T.D."/>
            <person name="Quail M.A."/>
            <person name="Sanders M.J."/>
            <person name="van Tonder A."/>
            <person name="Ginger M.L."/>
            <person name="Field M.C."/>
            <person name="Barry J.D."/>
            <person name="Hertz-Fowler C."/>
            <person name="Berriman M."/>
        </authorList>
    </citation>
    <scope>NUCLEOTIDE SEQUENCE [LARGE SCALE GENOMIC DNA]</scope>
    <source>
        <strain evidence="1 2">IL3000</strain>
    </source>
</reference>
<evidence type="ECO:0000313" key="1">
    <source>
        <dbReference type="EMBL" id="CCD14047.1"/>
    </source>
</evidence>
<sequence length="593" mass="66389">MALLRRSAVLLRLIQSERSVGDMIRMTREMSKKNRKALDRMRTRQGTNPYSKEQYIDAFIQAQSVKLARSKRLEELAAQDELLLPKLNSVETDSLCEETNRTALATHKLSGSSGYASFGAWRKGPTEVERTCILMDRNLYCIVQGATTPPAFSPSALRRDLPLTIPCVRRFLSHVQSDGSGTWPSNKQRVFKRLLASCVKSACMNDAAAVLKLLGVTLQTAGEGGWRHALLVYGKSVVPCCRRLYAQQTPKERSEAMSFLVAVLCESIRSTCGLGSSCNGTTKCAYPPFETVKRLVSTSQEALLPVAAGPVFSLLGPSEPNDTGVRLSGATWRDAVQLVCYFHPERQRRTYLPPLAWAELLRAVHRMGGSLKEVQMIVDVITDPTRTKHGEEHMHDTRIWNAYLTCSDWRHALDIFSNQWKHYDVKETADTSAALMHSLLRDGEWRRALNVFHRLRQKEGQLITSTSSVLTAVVQALGQQGSWDALTSMLLDFEKFLAPLGIPHEWPLVLELRAIKNGTTADGGREMVLWEDFVNSLLEHGHGTKEVQLAVRNALISCDMRRQKKQAQKMMACETTGEFEGIQTSEELFSFMG</sequence>
<dbReference type="Gene3D" id="1.25.40.10">
    <property type="entry name" value="Tetratricopeptide repeat domain"/>
    <property type="match status" value="1"/>
</dbReference>
<name>F9W9Z2_TRYCI</name>
<dbReference type="Proteomes" id="UP000000702">
    <property type="component" value="Unassembled WGS sequence"/>
</dbReference>
<gene>
    <name evidence="1" type="ORF">TCIL3000_0_05030</name>
</gene>
<dbReference type="InterPro" id="IPR011990">
    <property type="entry name" value="TPR-like_helical_dom_sf"/>
</dbReference>
<dbReference type="AlphaFoldDB" id="F9W9Z2"/>